<feature type="compositionally biased region" description="Basic and acidic residues" evidence="1">
    <location>
        <begin position="205"/>
        <end position="221"/>
    </location>
</feature>
<feature type="region of interest" description="Disordered" evidence="1">
    <location>
        <begin position="186"/>
        <end position="221"/>
    </location>
</feature>
<evidence type="ECO:0000313" key="2">
    <source>
        <dbReference type="EMBL" id="VEL08807.1"/>
    </source>
</evidence>
<proteinExistence type="predicted"/>
<dbReference type="EMBL" id="CAAALY010004787">
    <property type="protein sequence ID" value="VEL08807.1"/>
    <property type="molecule type" value="Genomic_DNA"/>
</dbReference>
<organism evidence="2 3">
    <name type="scientific">Protopolystoma xenopodis</name>
    <dbReference type="NCBI Taxonomy" id="117903"/>
    <lineage>
        <taxon>Eukaryota</taxon>
        <taxon>Metazoa</taxon>
        <taxon>Spiralia</taxon>
        <taxon>Lophotrochozoa</taxon>
        <taxon>Platyhelminthes</taxon>
        <taxon>Monogenea</taxon>
        <taxon>Polyopisthocotylea</taxon>
        <taxon>Polystomatidea</taxon>
        <taxon>Polystomatidae</taxon>
        <taxon>Protopolystoma</taxon>
    </lineage>
</organism>
<protein>
    <submittedName>
        <fullName evidence="2">Uncharacterized protein</fullName>
    </submittedName>
</protein>
<dbReference type="Proteomes" id="UP000784294">
    <property type="component" value="Unassembled WGS sequence"/>
</dbReference>
<accession>A0A448WCZ2</accession>
<feature type="region of interest" description="Disordered" evidence="1">
    <location>
        <begin position="81"/>
        <end position="120"/>
    </location>
</feature>
<dbReference type="AlphaFoldDB" id="A0A448WCZ2"/>
<evidence type="ECO:0000313" key="3">
    <source>
        <dbReference type="Proteomes" id="UP000784294"/>
    </source>
</evidence>
<name>A0A448WCZ2_9PLAT</name>
<sequence>MGFGETGPLCWTNGERTDGLVVTDTVRLEMGGNRIAASGRRVLLVQVEPVRKVAAHSQPGPGRDQTLIEIIANKCKFALDDKASSKPPSLSSLRRAEDPEEVGSLPANAKGDKGDRPETVKTTSLDVFGRDDTTWSISSTCAATQLIQLISSPPPKLATVPPTKLSREIHRNPATLRICEGCSGPHARSRFESDLEESEVAGEVGEGRLDCQGLDVKDDRD</sequence>
<gene>
    <name evidence="2" type="ORF">PXEA_LOCUS2247</name>
</gene>
<keyword evidence="3" id="KW-1185">Reference proteome</keyword>
<feature type="compositionally biased region" description="Basic and acidic residues" evidence="1">
    <location>
        <begin position="110"/>
        <end position="119"/>
    </location>
</feature>
<evidence type="ECO:0000256" key="1">
    <source>
        <dbReference type="SAM" id="MobiDB-lite"/>
    </source>
</evidence>
<reference evidence="2" key="1">
    <citation type="submission" date="2018-11" db="EMBL/GenBank/DDBJ databases">
        <authorList>
            <consortium name="Pathogen Informatics"/>
        </authorList>
    </citation>
    <scope>NUCLEOTIDE SEQUENCE</scope>
</reference>
<comment type="caution">
    <text evidence="2">The sequence shown here is derived from an EMBL/GenBank/DDBJ whole genome shotgun (WGS) entry which is preliminary data.</text>
</comment>